<organism evidence="4 5">
    <name type="scientific">Hanseniaspora valbyensis NRRL Y-1626</name>
    <dbReference type="NCBI Taxonomy" id="766949"/>
    <lineage>
        <taxon>Eukaryota</taxon>
        <taxon>Fungi</taxon>
        <taxon>Dikarya</taxon>
        <taxon>Ascomycota</taxon>
        <taxon>Saccharomycotina</taxon>
        <taxon>Saccharomycetes</taxon>
        <taxon>Saccharomycodales</taxon>
        <taxon>Saccharomycodaceae</taxon>
        <taxon>Hanseniaspora</taxon>
    </lineage>
</organism>
<dbReference type="EMBL" id="LXPE01000004">
    <property type="protein sequence ID" value="OBA28318.1"/>
    <property type="molecule type" value="Genomic_DNA"/>
</dbReference>
<dbReference type="OrthoDB" id="10264728at2759"/>
<dbReference type="PANTHER" id="PTHR45910:SF1">
    <property type="entry name" value="N-ALPHA-ACETYLTRANSFERASE 20"/>
    <property type="match status" value="1"/>
</dbReference>
<dbReference type="Proteomes" id="UP000092321">
    <property type="component" value="Unassembled WGS sequence"/>
</dbReference>
<protein>
    <recommendedName>
        <fullName evidence="3">N-acetyltransferase domain-containing protein</fullName>
    </recommendedName>
</protein>
<sequence>MSSLEPFELSDLFKTQNINSDPFTENFPLFFYVEYLILYPNYFFKSTETTSYDNNNNTNKNDDRISGYIMGKVEGSQEYHSHISAVTVDKMYRRIKISSDVLLDCFKNISDYISKVKFIDLFVKCDNALALRLYEKIGYQVFRRVVGYYDFNGLQNLKRPNDDKLDAFDMRICLPRDNGESLKNSGKNNRCLAEDVVFT</sequence>
<accession>A0A1B7TI14</accession>
<dbReference type="GO" id="GO:0004596">
    <property type="term" value="F:protein-N-terminal amino-acid acetyltransferase activity"/>
    <property type="evidence" value="ECO:0007669"/>
    <property type="project" value="TreeGrafter"/>
</dbReference>
<evidence type="ECO:0000256" key="2">
    <source>
        <dbReference type="ARBA" id="ARBA00023315"/>
    </source>
</evidence>
<dbReference type="GO" id="GO:0031416">
    <property type="term" value="C:NatB complex"/>
    <property type="evidence" value="ECO:0007669"/>
    <property type="project" value="TreeGrafter"/>
</dbReference>
<evidence type="ECO:0000313" key="5">
    <source>
        <dbReference type="Proteomes" id="UP000092321"/>
    </source>
</evidence>
<evidence type="ECO:0000259" key="3">
    <source>
        <dbReference type="PROSITE" id="PS51186"/>
    </source>
</evidence>
<keyword evidence="1" id="KW-0808">Transferase</keyword>
<dbReference type="Pfam" id="PF00583">
    <property type="entry name" value="Acetyltransf_1"/>
    <property type="match status" value="1"/>
</dbReference>
<dbReference type="Gene3D" id="3.40.630.30">
    <property type="match status" value="1"/>
</dbReference>
<gene>
    <name evidence="4" type="ORF">HANVADRAFT_99085</name>
</gene>
<proteinExistence type="predicted"/>
<dbReference type="AlphaFoldDB" id="A0A1B7TI14"/>
<dbReference type="InterPro" id="IPR000182">
    <property type="entry name" value="GNAT_dom"/>
</dbReference>
<dbReference type="InterPro" id="IPR051646">
    <property type="entry name" value="NatB_acetyltransferase_subunit"/>
</dbReference>
<keyword evidence="5" id="KW-1185">Reference proteome</keyword>
<comment type="caution">
    <text evidence="4">The sequence shown here is derived from an EMBL/GenBank/DDBJ whole genome shotgun (WGS) entry which is preliminary data.</text>
</comment>
<keyword evidence="2" id="KW-0012">Acyltransferase</keyword>
<evidence type="ECO:0000313" key="4">
    <source>
        <dbReference type="EMBL" id="OBA28318.1"/>
    </source>
</evidence>
<evidence type="ECO:0000256" key="1">
    <source>
        <dbReference type="ARBA" id="ARBA00022679"/>
    </source>
</evidence>
<dbReference type="InterPro" id="IPR016181">
    <property type="entry name" value="Acyl_CoA_acyltransferase"/>
</dbReference>
<name>A0A1B7TI14_9ASCO</name>
<dbReference type="PROSITE" id="PS51186">
    <property type="entry name" value="GNAT"/>
    <property type="match status" value="1"/>
</dbReference>
<feature type="domain" description="N-acetyltransferase" evidence="3">
    <location>
        <begin position="2"/>
        <end position="175"/>
    </location>
</feature>
<dbReference type="SUPFAM" id="SSF55729">
    <property type="entry name" value="Acyl-CoA N-acyltransferases (Nat)"/>
    <property type="match status" value="1"/>
</dbReference>
<reference evidence="5" key="1">
    <citation type="journal article" date="2016" name="Proc. Natl. Acad. Sci. U.S.A.">
        <title>Comparative genomics of biotechnologically important yeasts.</title>
        <authorList>
            <person name="Riley R."/>
            <person name="Haridas S."/>
            <person name="Wolfe K.H."/>
            <person name="Lopes M.R."/>
            <person name="Hittinger C.T."/>
            <person name="Goeker M."/>
            <person name="Salamov A.A."/>
            <person name="Wisecaver J.H."/>
            <person name="Long T.M."/>
            <person name="Calvey C.H."/>
            <person name="Aerts A.L."/>
            <person name="Barry K.W."/>
            <person name="Choi C."/>
            <person name="Clum A."/>
            <person name="Coughlan A.Y."/>
            <person name="Deshpande S."/>
            <person name="Douglass A.P."/>
            <person name="Hanson S.J."/>
            <person name="Klenk H.-P."/>
            <person name="LaButti K.M."/>
            <person name="Lapidus A."/>
            <person name="Lindquist E.A."/>
            <person name="Lipzen A.M."/>
            <person name="Meier-Kolthoff J.P."/>
            <person name="Ohm R.A."/>
            <person name="Otillar R.P."/>
            <person name="Pangilinan J.L."/>
            <person name="Peng Y."/>
            <person name="Rokas A."/>
            <person name="Rosa C.A."/>
            <person name="Scheuner C."/>
            <person name="Sibirny A.A."/>
            <person name="Slot J.C."/>
            <person name="Stielow J.B."/>
            <person name="Sun H."/>
            <person name="Kurtzman C.P."/>
            <person name="Blackwell M."/>
            <person name="Grigoriev I.V."/>
            <person name="Jeffries T.W."/>
        </authorList>
    </citation>
    <scope>NUCLEOTIDE SEQUENCE [LARGE SCALE GENOMIC DNA]</scope>
    <source>
        <strain evidence="5">NRRL Y-1626</strain>
    </source>
</reference>
<dbReference type="PANTHER" id="PTHR45910">
    <property type="entry name" value="N-ALPHA-ACETYLTRANSFERASE 20"/>
    <property type="match status" value="1"/>
</dbReference>